<gene>
    <name evidence="4" type="ORF">ACFSCS_10610</name>
</gene>
<proteinExistence type="predicted"/>
<feature type="transmembrane region" description="Helical" evidence="2">
    <location>
        <begin position="51"/>
        <end position="73"/>
    </location>
</feature>
<evidence type="ECO:0000259" key="3">
    <source>
        <dbReference type="Pfam" id="PF10708"/>
    </source>
</evidence>
<sequence>MSMPGWYPDPAGNPGHFRYWDGASWSQQTTTDPSSAVPGSTAPAGRERKGVLGLLLGGLAALLVLSLLIWALFFREAGFTPVPEDTNSASPTGPVWNETDTPTPTPSGSTEPAPSGGSMVDCPTGGGDVVPATGDRLHGGGLSVPRIEGWDDATAMLFTLPWVQNMQAQTKVIHRAGGTSWFSVNAVGALAVADGFEDPRTSAQQMMSCFATSGYYSGFTGRKDLSSQAVTIDGHKGWWLRSEVHVEMAALPQVEGDVIDVVIVDTGDGESLGAYVNSGTIGDTEVLDALARSREAMTVG</sequence>
<feature type="region of interest" description="Disordered" evidence="1">
    <location>
        <begin position="81"/>
        <end position="127"/>
    </location>
</feature>
<keyword evidence="5" id="KW-1185">Reference proteome</keyword>
<feature type="compositionally biased region" description="Low complexity" evidence="1">
    <location>
        <begin position="99"/>
        <end position="118"/>
    </location>
</feature>
<protein>
    <submittedName>
        <fullName evidence="4">DUF2510 domain-containing protein</fullName>
    </submittedName>
</protein>
<reference evidence="5" key="1">
    <citation type="journal article" date="2019" name="Int. J. Syst. Evol. Microbiol.">
        <title>The Global Catalogue of Microorganisms (GCM) 10K type strain sequencing project: providing services to taxonomists for standard genome sequencing and annotation.</title>
        <authorList>
            <consortium name="The Broad Institute Genomics Platform"/>
            <consortium name="The Broad Institute Genome Sequencing Center for Infectious Disease"/>
            <person name="Wu L."/>
            <person name="Ma J."/>
        </authorList>
    </citation>
    <scope>NUCLEOTIDE SEQUENCE [LARGE SCALE GENOMIC DNA]</scope>
    <source>
        <strain evidence="5">CAIM 431</strain>
    </source>
</reference>
<evidence type="ECO:0000256" key="2">
    <source>
        <dbReference type="SAM" id="Phobius"/>
    </source>
</evidence>
<accession>A0ABW4RWM2</accession>
<dbReference type="EMBL" id="JBHUFZ010000024">
    <property type="protein sequence ID" value="MFD1890626.1"/>
    <property type="molecule type" value="Genomic_DNA"/>
</dbReference>
<dbReference type="Proteomes" id="UP001597326">
    <property type="component" value="Unassembled WGS sequence"/>
</dbReference>
<feature type="domain" description="DUF2510" evidence="3">
    <location>
        <begin position="4"/>
        <end position="36"/>
    </location>
</feature>
<evidence type="ECO:0000313" key="4">
    <source>
        <dbReference type="EMBL" id="MFD1890626.1"/>
    </source>
</evidence>
<dbReference type="RefSeq" id="WP_343874001.1">
    <property type="nucleotide sequence ID" value="NZ_BAAAIX010000023.1"/>
</dbReference>
<evidence type="ECO:0000313" key="5">
    <source>
        <dbReference type="Proteomes" id="UP001597326"/>
    </source>
</evidence>
<comment type="caution">
    <text evidence="4">The sequence shown here is derived from an EMBL/GenBank/DDBJ whole genome shotgun (WGS) entry which is preliminary data.</text>
</comment>
<dbReference type="InterPro" id="IPR018929">
    <property type="entry name" value="DUF2510"/>
</dbReference>
<evidence type="ECO:0000256" key="1">
    <source>
        <dbReference type="SAM" id="MobiDB-lite"/>
    </source>
</evidence>
<keyword evidence="2" id="KW-0812">Transmembrane</keyword>
<name>A0ABW4RWM2_9ACTN</name>
<organism evidence="4 5">
    <name type="scientific">Luteococcus peritonei</name>
    <dbReference type="NCBI Taxonomy" id="88874"/>
    <lineage>
        <taxon>Bacteria</taxon>
        <taxon>Bacillati</taxon>
        <taxon>Actinomycetota</taxon>
        <taxon>Actinomycetes</taxon>
        <taxon>Propionibacteriales</taxon>
        <taxon>Propionibacteriaceae</taxon>
        <taxon>Luteococcus</taxon>
    </lineage>
</organism>
<feature type="region of interest" description="Disordered" evidence="1">
    <location>
        <begin position="18"/>
        <end position="45"/>
    </location>
</feature>
<keyword evidence="2" id="KW-0472">Membrane</keyword>
<keyword evidence="2" id="KW-1133">Transmembrane helix</keyword>
<dbReference type="Pfam" id="PF10708">
    <property type="entry name" value="DUF2510"/>
    <property type="match status" value="1"/>
</dbReference>
<feature type="compositionally biased region" description="Polar residues" evidence="1">
    <location>
        <begin position="24"/>
        <end position="38"/>
    </location>
</feature>